<evidence type="ECO:0000313" key="3">
    <source>
        <dbReference type="EMBL" id="CAE0431006.1"/>
    </source>
</evidence>
<dbReference type="AlphaFoldDB" id="A0A7S3LI34"/>
<evidence type="ECO:0000256" key="1">
    <source>
        <dbReference type="SAM" id="Phobius"/>
    </source>
</evidence>
<sequence>MESLEEPERLLCPITRQVFRDPVFVPESGNTYERSALIRFWATCPAPRDPLTNVCLKSKNVFTNWSKRREVQSFLDENAGLIPAGWKERKVPPASDESRDKKLWKYKTIYAHALTGILSAALGIYILKGKRNPNSEIAQFYNERNLRLLEKIPPAGSLLKVVEALDDKNNIKLLRILIPTKNMDAEVATGMIFPLVWLTFIAVWTRGAYRAGIGFAALFSLPFWSTGLWLLKSVLAPVIQETEVVLSPTAFSIAYDMFKIGWLNINYRWLVKGKSTDITGCSVETLSYLNGQPIKHVVLRAGVNSYAFGHALKYVEKEHIVMEILEYLRQNVGIDLSQGY</sequence>
<feature type="transmembrane region" description="Helical" evidence="1">
    <location>
        <begin position="187"/>
        <end position="204"/>
    </location>
</feature>
<name>A0A7S3LI34_9STRA</name>
<dbReference type="InterPro" id="IPR013083">
    <property type="entry name" value="Znf_RING/FYVE/PHD"/>
</dbReference>
<dbReference type="InterPro" id="IPR003613">
    <property type="entry name" value="Ubox_domain"/>
</dbReference>
<reference evidence="3" key="1">
    <citation type="submission" date="2021-01" db="EMBL/GenBank/DDBJ databases">
        <authorList>
            <person name="Corre E."/>
            <person name="Pelletier E."/>
            <person name="Niang G."/>
            <person name="Scheremetjew M."/>
            <person name="Finn R."/>
            <person name="Kale V."/>
            <person name="Holt S."/>
            <person name="Cochrane G."/>
            <person name="Meng A."/>
            <person name="Brown T."/>
            <person name="Cohen L."/>
        </authorList>
    </citation>
    <scope>NUCLEOTIDE SEQUENCE</scope>
    <source>
        <strain evidence="3">GSBS06</strain>
    </source>
</reference>
<keyword evidence="1" id="KW-1133">Transmembrane helix</keyword>
<dbReference type="GO" id="GO:0016567">
    <property type="term" value="P:protein ubiquitination"/>
    <property type="evidence" value="ECO:0007669"/>
    <property type="project" value="InterPro"/>
</dbReference>
<keyword evidence="1" id="KW-0812">Transmembrane</keyword>
<dbReference type="PANTHER" id="PTHR46573:SF1">
    <property type="entry name" value="WD REPEAT, SAM AND U-BOX DOMAIN-CONTAINING PROTEIN 1"/>
    <property type="match status" value="1"/>
</dbReference>
<dbReference type="GO" id="GO:0004842">
    <property type="term" value="F:ubiquitin-protein transferase activity"/>
    <property type="evidence" value="ECO:0007669"/>
    <property type="project" value="InterPro"/>
</dbReference>
<dbReference type="SUPFAM" id="SSF57850">
    <property type="entry name" value="RING/U-box"/>
    <property type="match status" value="1"/>
</dbReference>
<proteinExistence type="predicted"/>
<protein>
    <recommendedName>
        <fullName evidence="2">U-box domain-containing protein</fullName>
    </recommendedName>
</protein>
<dbReference type="InterPro" id="IPR052085">
    <property type="entry name" value="WD-SAM-U-box"/>
</dbReference>
<accession>A0A7S3LI34</accession>
<feature type="transmembrane region" description="Helical" evidence="1">
    <location>
        <begin position="211"/>
        <end position="231"/>
    </location>
</feature>
<feature type="domain" description="U-box" evidence="2">
    <location>
        <begin position="9"/>
        <end position="74"/>
    </location>
</feature>
<dbReference type="EMBL" id="HBIN01002109">
    <property type="protein sequence ID" value="CAE0431006.1"/>
    <property type="molecule type" value="Transcribed_RNA"/>
</dbReference>
<keyword evidence="1" id="KW-0472">Membrane</keyword>
<dbReference type="Pfam" id="PF04564">
    <property type="entry name" value="U-box"/>
    <property type="match status" value="1"/>
</dbReference>
<feature type="transmembrane region" description="Helical" evidence="1">
    <location>
        <begin position="109"/>
        <end position="127"/>
    </location>
</feature>
<gene>
    <name evidence="3" type="ORF">ASTO00021_LOCUS1356</name>
</gene>
<dbReference type="Gene3D" id="3.30.40.10">
    <property type="entry name" value="Zinc/RING finger domain, C3HC4 (zinc finger)"/>
    <property type="match status" value="1"/>
</dbReference>
<dbReference type="PANTHER" id="PTHR46573">
    <property type="entry name" value="WD REPEAT, SAM AND U-BOX DOMAIN-CONTAINING PROTEIN 1"/>
    <property type="match status" value="1"/>
</dbReference>
<dbReference type="SMART" id="SM00504">
    <property type="entry name" value="Ubox"/>
    <property type="match status" value="1"/>
</dbReference>
<evidence type="ECO:0000259" key="2">
    <source>
        <dbReference type="SMART" id="SM00504"/>
    </source>
</evidence>
<organism evidence="3">
    <name type="scientific">Aplanochytrium stocchinoi</name>
    <dbReference type="NCBI Taxonomy" id="215587"/>
    <lineage>
        <taxon>Eukaryota</taxon>
        <taxon>Sar</taxon>
        <taxon>Stramenopiles</taxon>
        <taxon>Bigyra</taxon>
        <taxon>Labyrinthulomycetes</taxon>
        <taxon>Thraustochytrida</taxon>
        <taxon>Thraustochytriidae</taxon>
        <taxon>Aplanochytrium</taxon>
    </lineage>
</organism>